<dbReference type="Pfam" id="PF11951">
    <property type="entry name" value="Fungal_trans_2"/>
    <property type="match status" value="1"/>
</dbReference>
<dbReference type="InterPro" id="IPR036864">
    <property type="entry name" value="Zn2-C6_fun-type_DNA-bd_sf"/>
</dbReference>
<feature type="compositionally biased region" description="Pro residues" evidence="3">
    <location>
        <begin position="178"/>
        <end position="187"/>
    </location>
</feature>
<accession>A0A0D0SY20</accession>
<feature type="compositionally biased region" description="Polar residues" evidence="3">
    <location>
        <begin position="156"/>
        <end position="165"/>
    </location>
</feature>
<dbReference type="SMART" id="SM00066">
    <property type="entry name" value="GAL4"/>
    <property type="match status" value="1"/>
</dbReference>
<dbReference type="SUPFAM" id="SSF57701">
    <property type="entry name" value="Zn2/Cys6 DNA-binding domain"/>
    <property type="match status" value="1"/>
</dbReference>
<protein>
    <recommendedName>
        <fullName evidence="4">Zn(2)-C6 fungal-type domain-containing protein</fullName>
    </recommendedName>
</protein>
<keyword evidence="6" id="KW-1185">Reference proteome</keyword>
<gene>
    <name evidence="5" type="ORF">I313_06057</name>
</gene>
<dbReference type="InterPro" id="IPR001138">
    <property type="entry name" value="Zn2Cys6_DnaBD"/>
</dbReference>
<dbReference type="PROSITE" id="PS50048">
    <property type="entry name" value="ZN2_CY6_FUNGAL_2"/>
    <property type="match status" value="1"/>
</dbReference>
<dbReference type="GO" id="GO:0005634">
    <property type="term" value="C:nucleus"/>
    <property type="evidence" value="ECO:0007669"/>
    <property type="project" value="UniProtKB-SubCell"/>
</dbReference>
<comment type="subcellular location">
    <subcellularLocation>
        <location evidence="1">Nucleus</location>
    </subcellularLocation>
</comment>
<evidence type="ECO:0000256" key="1">
    <source>
        <dbReference type="ARBA" id="ARBA00004123"/>
    </source>
</evidence>
<dbReference type="HOGENOM" id="CLU_015435_0_0_1"/>
<dbReference type="AlphaFoldDB" id="A0A0D0SY20"/>
<evidence type="ECO:0000256" key="3">
    <source>
        <dbReference type="SAM" id="MobiDB-lite"/>
    </source>
</evidence>
<keyword evidence="2" id="KW-0539">Nucleus</keyword>
<dbReference type="PROSITE" id="PS00463">
    <property type="entry name" value="ZN2_CY6_FUNGAL_1"/>
    <property type="match status" value="1"/>
</dbReference>
<dbReference type="Gene3D" id="4.10.240.10">
    <property type="entry name" value="Zn(2)-C6 fungal-type DNA-binding domain"/>
    <property type="match status" value="1"/>
</dbReference>
<proteinExistence type="predicted"/>
<dbReference type="PANTHER" id="PTHR37534">
    <property type="entry name" value="TRANSCRIPTIONAL ACTIVATOR PROTEIN UGA3"/>
    <property type="match status" value="1"/>
</dbReference>
<organism evidence="5 6">
    <name type="scientific">Cryptococcus deuterogattii Ram5</name>
    <dbReference type="NCBI Taxonomy" id="1296110"/>
    <lineage>
        <taxon>Eukaryota</taxon>
        <taxon>Fungi</taxon>
        <taxon>Dikarya</taxon>
        <taxon>Basidiomycota</taxon>
        <taxon>Agaricomycotina</taxon>
        <taxon>Tremellomycetes</taxon>
        <taxon>Tremellales</taxon>
        <taxon>Cryptococcaceae</taxon>
        <taxon>Cryptococcus</taxon>
        <taxon>Cryptococcus gattii species complex</taxon>
    </lineage>
</organism>
<feature type="region of interest" description="Disordered" evidence="3">
    <location>
        <begin position="95"/>
        <end position="212"/>
    </location>
</feature>
<evidence type="ECO:0000256" key="2">
    <source>
        <dbReference type="ARBA" id="ARBA00023242"/>
    </source>
</evidence>
<dbReference type="Proteomes" id="UP000053392">
    <property type="component" value="Unassembled WGS sequence"/>
</dbReference>
<evidence type="ECO:0000313" key="5">
    <source>
        <dbReference type="EMBL" id="KIR38062.1"/>
    </source>
</evidence>
<feature type="compositionally biased region" description="Low complexity" evidence="3">
    <location>
        <begin position="166"/>
        <end position="177"/>
    </location>
</feature>
<feature type="compositionally biased region" description="Low complexity" evidence="3">
    <location>
        <begin position="103"/>
        <end position="116"/>
    </location>
</feature>
<evidence type="ECO:0000259" key="4">
    <source>
        <dbReference type="PROSITE" id="PS50048"/>
    </source>
</evidence>
<reference evidence="5 6" key="1">
    <citation type="submission" date="2015-01" db="EMBL/GenBank/DDBJ databases">
        <title>The Genome Sequence of Cryptococcus gattii Ram5.</title>
        <authorList>
            <consortium name="The Broad Institute Genomics Platform"/>
            <person name="Cuomo C."/>
            <person name="Litvintseva A."/>
            <person name="Chen Y."/>
            <person name="Heitman J."/>
            <person name="Sun S."/>
            <person name="Springer D."/>
            <person name="Dromer F."/>
            <person name="Young S."/>
            <person name="Zeng Q."/>
            <person name="Gargeya S."/>
            <person name="Abouelleil A."/>
            <person name="Alvarado L."/>
            <person name="Chapman S.B."/>
            <person name="Gainer-Dewar J."/>
            <person name="Goldberg J."/>
            <person name="Griggs A."/>
            <person name="Gujja S."/>
            <person name="Hansen M."/>
            <person name="Howarth C."/>
            <person name="Imamovic A."/>
            <person name="Larimer J."/>
            <person name="Murphy C."/>
            <person name="Naylor J."/>
            <person name="Pearson M."/>
            <person name="Priest M."/>
            <person name="Roberts A."/>
            <person name="Saif S."/>
            <person name="Shea T."/>
            <person name="Sykes S."/>
            <person name="Wortman J."/>
            <person name="Nusbaum C."/>
            <person name="Birren B."/>
        </authorList>
    </citation>
    <scope>NUCLEOTIDE SEQUENCE [LARGE SCALE GENOMIC DNA]</scope>
    <source>
        <strain evidence="5 6">Ram5</strain>
    </source>
</reference>
<dbReference type="GO" id="GO:0000981">
    <property type="term" value="F:DNA-binding transcription factor activity, RNA polymerase II-specific"/>
    <property type="evidence" value="ECO:0007669"/>
    <property type="project" value="InterPro"/>
</dbReference>
<dbReference type="CDD" id="cd00067">
    <property type="entry name" value="GAL4"/>
    <property type="match status" value="1"/>
</dbReference>
<feature type="region of interest" description="Disordered" evidence="3">
    <location>
        <begin position="249"/>
        <end position="306"/>
    </location>
</feature>
<feature type="compositionally biased region" description="Polar residues" evidence="3">
    <location>
        <begin position="133"/>
        <end position="144"/>
    </location>
</feature>
<dbReference type="PANTHER" id="PTHR37534:SF20">
    <property type="entry name" value="PRO1A C6 ZINK-FINGER PROTEIN"/>
    <property type="match status" value="1"/>
</dbReference>
<dbReference type="GO" id="GO:0008270">
    <property type="term" value="F:zinc ion binding"/>
    <property type="evidence" value="ECO:0007669"/>
    <property type="project" value="InterPro"/>
</dbReference>
<name>A0A0D0SY20_9TREE</name>
<feature type="domain" description="Zn(2)-C6 fungal-type" evidence="4">
    <location>
        <begin position="220"/>
        <end position="250"/>
    </location>
</feature>
<sequence>MLFKERTLFEGVGLLRLFSQTEANCSITRLPFSRLSFLLGLAEGSNLAHGGAQPPADPRFPYANLLASDPVQPSDQFQPDLATGYHPYYLAPDLAANSKPHESSSQPLPPSLQNSQTPHRTQISRQQHRLHPYQTSQSNIMSRHTTARAHWDDVSSPDQDVQGQIASANSSAANTPASVPPPPPPPAAAGASEATEGTVSKPTGRSGQKRRKKYTRTRTGCLCCRSRRIKCDEARPVCKRCTIAKRECVYPDGAGSSNPASGTDAPGVVNKGIGRSSGEDSESENDRDRKGRPGSPSALRYPPIPNGDLRYGGGSNVYDASALNMAPMPGGLVGNGMGGGMSLMEMGMAQQQQQQQYQQQQLSAQGRGGFGSEVGKQEWGLEQGGAPMLSTPNFLLPWFPTAEERSLILHYCANAASLLMAIPSGLNPMLAINLPLALDSPRGMNPSADALRVALLGIGAIHQAFLLARSGVSNHQTAAMFQYASTLRDTGKEMVRRAAHMGSTGTTDAALGAATALATIDMFFGGSNWQNNFSLAKEMVRARGGPAEMLKASTPKTLTEGVTVSPARLMLEILAIYETFGCLTTGQEPTLISEHGENWWLEASRSTYEEHSVEKQFGMSRVMVLLFVRLTRLINRVAKSNIKISELASSTSSASDPYPQFASLIPTPSSTSSLNGATSFAEDSLIKEARQLNKDVDTWIESLQLSTLEHERVQVGNRAYAYAMKILLLRRVFKYTRDDPRVQSAAQQVLQHCSWSTAALGMSIDLTWPAIIAASCADGSSRQWVMTLLEGFKSQCCFDIDTAARIITEVWRRVDTGEGRADWKEVCDDLGLQVLADHSTDCAKLESSPVTSWMPSMTWSGDTIKTTDHSKQDGVGKWQ</sequence>
<dbReference type="InterPro" id="IPR021858">
    <property type="entry name" value="Fun_TF"/>
</dbReference>
<dbReference type="OrthoDB" id="5419315at2759"/>
<dbReference type="Pfam" id="PF00172">
    <property type="entry name" value="Zn_clus"/>
    <property type="match status" value="1"/>
</dbReference>
<feature type="compositionally biased region" description="Low complexity" evidence="3">
    <location>
        <begin position="188"/>
        <end position="199"/>
    </location>
</feature>
<evidence type="ECO:0000313" key="6">
    <source>
        <dbReference type="Proteomes" id="UP000053392"/>
    </source>
</evidence>
<dbReference type="EMBL" id="KN847912">
    <property type="protein sequence ID" value="KIR38062.1"/>
    <property type="molecule type" value="Genomic_DNA"/>
</dbReference>